<protein>
    <submittedName>
        <fullName evidence="9">Bacterial conjugation TrbI-like protein</fullName>
    </submittedName>
</protein>
<geneLocation type="plasmid" evidence="9">
    <name>1</name>
</geneLocation>
<keyword evidence="4 8" id="KW-1133">Transmembrane helix</keyword>
<evidence type="ECO:0000313" key="9">
    <source>
        <dbReference type="EMBL" id="VVH85300.1"/>
    </source>
</evidence>
<comment type="subcellular location">
    <subcellularLocation>
        <location evidence="1">Membrane</location>
        <topology evidence="1">Single-pass membrane protein</topology>
    </subcellularLocation>
</comment>
<accession>A0A5E5RBS3</accession>
<feature type="compositionally biased region" description="Polar residues" evidence="7">
    <location>
        <begin position="66"/>
        <end position="93"/>
    </location>
</feature>
<feature type="compositionally biased region" description="Low complexity" evidence="7">
    <location>
        <begin position="397"/>
        <end position="410"/>
    </location>
</feature>
<evidence type="ECO:0000256" key="2">
    <source>
        <dbReference type="ARBA" id="ARBA00010265"/>
    </source>
</evidence>
<feature type="transmembrane region" description="Helical" evidence="8">
    <location>
        <begin position="20"/>
        <end position="42"/>
    </location>
</feature>
<evidence type="ECO:0000256" key="5">
    <source>
        <dbReference type="ARBA" id="ARBA00023136"/>
    </source>
</evidence>
<gene>
    <name evidence="9" type="ORF">TUEID40_06523</name>
</gene>
<evidence type="ECO:0000256" key="1">
    <source>
        <dbReference type="ARBA" id="ARBA00004167"/>
    </source>
</evidence>
<keyword evidence="3 8" id="KW-0812">Transmembrane</keyword>
<dbReference type="InterPro" id="IPR042217">
    <property type="entry name" value="T4SS_VirB10/TrbI"/>
</dbReference>
<proteinExistence type="inferred from homology"/>
<evidence type="ECO:0000256" key="3">
    <source>
        <dbReference type="ARBA" id="ARBA00022692"/>
    </source>
</evidence>
<evidence type="ECO:0000256" key="8">
    <source>
        <dbReference type="SAM" id="Phobius"/>
    </source>
</evidence>
<dbReference type="Pfam" id="PF03743">
    <property type="entry name" value="TrbI"/>
    <property type="match status" value="1"/>
</dbReference>
<keyword evidence="6" id="KW-0175">Coiled coil</keyword>
<comment type="similarity">
    <text evidence="2">Belongs to the TrbI/VirB10 family.</text>
</comment>
<sequence length="468" mass="51194">MADEAQPRIRERPAAHRTKLQRWLFASIGLILVALVLNFIWFKANGGGGSRQSAAEQRQQQRQSSNMGAGTSQFGDLVSRQQSRLAERNSFQEQVDEAAGELKTTGQQAWSQFQGREDTSKASQGKGKAREPSAEQKAYAKWRSEERMRALKSAQSPWGYTDAVAKAQRGGAGGAVASRGPYTTSAAAEAQNLLNSPTQAGGSLEARRKDLRQRIEAAERLRKELQSAPPGEEPSFLAQKREELEQVKKTFTPAPTDVVGYTKENPYNADIEGMLKLPPGTEIPAQFMRKGVSDFQGGQLKGLVSRDVYDITRQYVAIPKGAEIIMRVHKAGNVNEAIQHRMGITNDWVILPGGNKIDLSKAAGLDREGVAAIADQVDYHLLSQFLGVAAYALIGSSTSRSGSGSDNDSTFAGDVGDSSRRQASSLVQKYLNIVPTVTIRPGQTFYVSLEDDVYVKPWKHVYEDLADY</sequence>
<feature type="compositionally biased region" description="Polar residues" evidence="7">
    <location>
        <begin position="104"/>
        <end position="114"/>
    </location>
</feature>
<dbReference type="CDD" id="cd16429">
    <property type="entry name" value="VirB10"/>
    <property type="match status" value="1"/>
</dbReference>
<keyword evidence="5 8" id="KW-0472">Membrane</keyword>
<dbReference type="InterPro" id="IPR005498">
    <property type="entry name" value="T4SS_VirB10/TraB/TrbI"/>
</dbReference>
<reference evidence="9" key="1">
    <citation type="submission" date="2019-09" db="EMBL/GenBank/DDBJ databases">
        <authorList>
            <person name="Gross C."/>
            <person name="Bohn E."/>
        </authorList>
    </citation>
    <scope>NUCLEOTIDE SEQUENCE</scope>
    <source>
        <strain evidence="9">ID40</strain>
        <plasmid evidence="9">1</plasmid>
    </source>
</reference>
<keyword evidence="9" id="KW-0614">Plasmid</keyword>
<feature type="compositionally biased region" description="Low complexity" evidence="7">
    <location>
        <begin position="51"/>
        <end position="65"/>
    </location>
</feature>
<dbReference type="GO" id="GO:0016020">
    <property type="term" value="C:membrane"/>
    <property type="evidence" value="ECO:0007669"/>
    <property type="project" value="UniProtKB-SubCell"/>
</dbReference>
<evidence type="ECO:0000256" key="4">
    <source>
        <dbReference type="ARBA" id="ARBA00022989"/>
    </source>
</evidence>
<organism evidence="9">
    <name type="scientific">Pseudomonas aeruginosa</name>
    <dbReference type="NCBI Taxonomy" id="287"/>
    <lineage>
        <taxon>Bacteria</taxon>
        <taxon>Pseudomonadati</taxon>
        <taxon>Pseudomonadota</taxon>
        <taxon>Gammaproteobacteria</taxon>
        <taxon>Pseudomonadales</taxon>
        <taxon>Pseudomonadaceae</taxon>
        <taxon>Pseudomonas</taxon>
    </lineage>
</organism>
<dbReference type="AlphaFoldDB" id="A0A5E5RBS3"/>
<feature type="coiled-coil region" evidence="6">
    <location>
        <begin position="201"/>
        <end position="228"/>
    </location>
</feature>
<feature type="region of interest" description="Disordered" evidence="7">
    <location>
        <begin position="48"/>
        <end position="139"/>
    </location>
</feature>
<evidence type="ECO:0000256" key="7">
    <source>
        <dbReference type="SAM" id="MobiDB-lite"/>
    </source>
</evidence>
<feature type="region of interest" description="Disordered" evidence="7">
    <location>
        <begin position="397"/>
        <end position="417"/>
    </location>
</feature>
<dbReference type="Gene3D" id="2.40.128.260">
    <property type="entry name" value="Type IV secretion system, VirB10/TraB/TrbI"/>
    <property type="match status" value="1"/>
</dbReference>
<name>A0A5E5RBS3_PSEAI</name>
<dbReference type="EMBL" id="LR700249">
    <property type="protein sequence ID" value="VVH85300.1"/>
    <property type="molecule type" value="Genomic_DNA"/>
</dbReference>
<evidence type="ECO:0000256" key="6">
    <source>
        <dbReference type="SAM" id="Coils"/>
    </source>
</evidence>